<dbReference type="InterPro" id="IPR036249">
    <property type="entry name" value="Thioredoxin-like_sf"/>
</dbReference>
<evidence type="ECO:0000313" key="6">
    <source>
        <dbReference type="Proteomes" id="UP000682005"/>
    </source>
</evidence>
<dbReference type="STRING" id="1236517.ADJ77_07445"/>
<keyword evidence="6" id="KW-1185">Reference proteome</keyword>
<evidence type="ECO:0000259" key="2">
    <source>
        <dbReference type="Pfam" id="PF14289"/>
    </source>
</evidence>
<feature type="domain" description="Alkyl hydroperoxide reductase subunit C/ Thiol specific antioxidant" evidence="1">
    <location>
        <begin position="200"/>
        <end position="315"/>
    </location>
</feature>
<name>A0A0K1NLP4_9BACT</name>
<dbReference type="KEGG" id="pfus:ADJ77_07445"/>
<reference evidence="4 6" key="2">
    <citation type="submission" date="2021-03" db="EMBL/GenBank/DDBJ databases">
        <title>Human Oral Microbial Genomes.</title>
        <authorList>
            <person name="Johnston C.D."/>
            <person name="Chen T."/>
            <person name="Dewhirst F.E."/>
        </authorList>
    </citation>
    <scope>NUCLEOTIDE SEQUENCE [LARGE SCALE GENOMIC DNA]</scope>
    <source>
        <strain evidence="4 6">W1435</strain>
    </source>
</reference>
<dbReference type="Gene3D" id="3.40.30.10">
    <property type="entry name" value="Glutaredoxin"/>
    <property type="match status" value="1"/>
</dbReference>
<reference evidence="3 5" key="1">
    <citation type="submission" date="2015-07" db="EMBL/GenBank/DDBJ databases">
        <authorList>
            <person name="Noorani M."/>
        </authorList>
    </citation>
    <scope>NUCLEOTIDE SEQUENCE [LARGE SCALE GENOMIC DNA]</scope>
    <source>
        <strain evidence="3 5">W1435</strain>
    </source>
</reference>
<dbReference type="GO" id="GO:0016209">
    <property type="term" value="F:antioxidant activity"/>
    <property type="evidence" value="ECO:0007669"/>
    <property type="project" value="InterPro"/>
</dbReference>
<sequence>MRMKRIAYILLFPLLLVSCGTRSGYFKMGGRFLHMNQGELYVYSPDGGINGLDTIKIEAGRFSYEKPCSKPSTLIVIFPNFSTQPIFAESGEAVEVKADASHLKEMEVEGTKDNELMTKFRKQIASASPPEELKYAIQFINDHPESVVSTYLLNRYLVQTESPDYKQAAKLLPILMKEQPDNVILGRLQRQLNELGTLTVGGKLPKFSAKDVKGKAVNNATLQGKSVVIINAWANWSYESLDIQRALNDAVKAGKIAALGICIDANPKEIRQSLERDGIDFPNVCDGKLLNTPLLKTFGLTTIPDNIVIRNGKVTERNITANTIRQRYGTD</sequence>
<dbReference type="GO" id="GO:0016491">
    <property type="term" value="F:oxidoreductase activity"/>
    <property type="evidence" value="ECO:0007669"/>
    <property type="project" value="InterPro"/>
</dbReference>
<evidence type="ECO:0000259" key="1">
    <source>
        <dbReference type="Pfam" id="PF00578"/>
    </source>
</evidence>
<evidence type="ECO:0000313" key="5">
    <source>
        <dbReference type="Proteomes" id="UP000060345"/>
    </source>
</evidence>
<dbReference type="EMBL" id="CP012074">
    <property type="protein sequence ID" value="AKU69601.1"/>
    <property type="molecule type" value="Genomic_DNA"/>
</dbReference>
<evidence type="ECO:0000313" key="3">
    <source>
        <dbReference type="EMBL" id="AKU69601.1"/>
    </source>
</evidence>
<feature type="domain" description="DUF4369" evidence="2">
    <location>
        <begin position="30"/>
        <end position="117"/>
    </location>
</feature>
<organism evidence="3 5">
    <name type="scientific">Prevotella fusca JCM 17724</name>
    <dbReference type="NCBI Taxonomy" id="1236517"/>
    <lineage>
        <taxon>Bacteria</taxon>
        <taxon>Pseudomonadati</taxon>
        <taxon>Bacteroidota</taxon>
        <taxon>Bacteroidia</taxon>
        <taxon>Bacteroidales</taxon>
        <taxon>Prevotellaceae</taxon>
        <taxon>Prevotella</taxon>
    </lineage>
</organism>
<dbReference type="PANTHER" id="PTHR42852:SF13">
    <property type="entry name" value="PROTEIN DIPZ"/>
    <property type="match status" value="1"/>
</dbReference>
<dbReference type="EMBL" id="CP072370">
    <property type="protein sequence ID" value="QUB87245.1"/>
    <property type="molecule type" value="Genomic_DNA"/>
</dbReference>
<dbReference type="Pfam" id="PF00578">
    <property type="entry name" value="AhpC-TSA"/>
    <property type="match status" value="1"/>
</dbReference>
<dbReference type="CDD" id="cd02966">
    <property type="entry name" value="TlpA_like_family"/>
    <property type="match status" value="1"/>
</dbReference>
<gene>
    <name evidence="3" type="ORF">ADJ77_07445</name>
    <name evidence="4" type="ORF">J5A51_07135</name>
</gene>
<dbReference type="SUPFAM" id="SSF52833">
    <property type="entry name" value="Thioredoxin-like"/>
    <property type="match status" value="1"/>
</dbReference>
<dbReference type="InterPro" id="IPR025380">
    <property type="entry name" value="DUF4369"/>
</dbReference>
<dbReference type="Pfam" id="PF14289">
    <property type="entry name" value="DUF4369"/>
    <property type="match status" value="1"/>
</dbReference>
<dbReference type="PROSITE" id="PS51257">
    <property type="entry name" value="PROKAR_LIPOPROTEIN"/>
    <property type="match status" value="1"/>
</dbReference>
<accession>A0A0K1NLP4</accession>
<protein>
    <submittedName>
        <fullName evidence="3">AhpC/TSA family antioxidant</fullName>
    </submittedName>
    <submittedName>
        <fullName evidence="4">DUF4369 domain-containing protein</fullName>
    </submittedName>
</protein>
<dbReference type="OrthoDB" id="637389at2"/>
<evidence type="ECO:0000313" key="4">
    <source>
        <dbReference type="EMBL" id="QUB87245.1"/>
    </source>
</evidence>
<dbReference type="InterPro" id="IPR000866">
    <property type="entry name" value="AhpC/TSA"/>
</dbReference>
<dbReference type="eggNOG" id="COG0526">
    <property type="taxonomic scope" value="Bacteria"/>
</dbReference>
<dbReference type="Proteomes" id="UP000682005">
    <property type="component" value="Chromosome 1"/>
</dbReference>
<dbReference type="InterPro" id="IPR050553">
    <property type="entry name" value="Thioredoxin_ResA/DsbE_sf"/>
</dbReference>
<dbReference type="RefSeq" id="WP_042740822.1">
    <property type="nucleotide sequence ID" value="NZ_BAKO01000004.1"/>
</dbReference>
<dbReference type="Proteomes" id="UP000060345">
    <property type="component" value="Chromosome 1"/>
</dbReference>
<dbReference type="AlphaFoldDB" id="A0A0K1NLP4"/>
<dbReference type="PANTHER" id="PTHR42852">
    <property type="entry name" value="THIOL:DISULFIDE INTERCHANGE PROTEIN DSBE"/>
    <property type="match status" value="1"/>
</dbReference>
<proteinExistence type="predicted"/>